<dbReference type="Pfam" id="PF13637">
    <property type="entry name" value="Ank_4"/>
    <property type="match status" value="1"/>
</dbReference>
<proteinExistence type="predicted"/>
<dbReference type="Pfam" id="PF24809">
    <property type="entry name" value="DUF7708"/>
    <property type="match status" value="1"/>
</dbReference>
<dbReference type="PROSITE" id="PS50088">
    <property type="entry name" value="ANK_REPEAT"/>
    <property type="match status" value="7"/>
</dbReference>
<dbReference type="InterPro" id="IPR002110">
    <property type="entry name" value="Ankyrin_rpt"/>
</dbReference>
<evidence type="ECO:0000256" key="3">
    <source>
        <dbReference type="PROSITE-ProRule" id="PRU00023"/>
    </source>
</evidence>
<dbReference type="PANTHER" id="PTHR24198">
    <property type="entry name" value="ANKYRIN REPEAT AND PROTEIN KINASE DOMAIN-CONTAINING PROTEIN"/>
    <property type="match status" value="1"/>
</dbReference>
<dbReference type="Gene3D" id="3.40.50.300">
    <property type="entry name" value="P-loop containing nucleotide triphosphate hydrolases"/>
    <property type="match status" value="1"/>
</dbReference>
<keyword evidence="1" id="KW-0677">Repeat</keyword>
<dbReference type="Proteomes" id="UP001221413">
    <property type="component" value="Unassembled WGS sequence"/>
</dbReference>
<dbReference type="PANTHER" id="PTHR24198:SF165">
    <property type="entry name" value="ANKYRIN REPEAT-CONTAINING PROTEIN-RELATED"/>
    <property type="match status" value="1"/>
</dbReference>
<keyword evidence="6" id="KW-1185">Reference proteome</keyword>
<dbReference type="InterPro" id="IPR013087">
    <property type="entry name" value="Znf_C2H2_type"/>
</dbReference>
<accession>A0AAD6NGF2</accession>
<gene>
    <name evidence="5" type="ORF">Dda_6689</name>
</gene>
<dbReference type="InterPro" id="IPR027417">
    <property type="entry name" value="P-loop_NTPase"/>
</dbReference>
<dbReference type="AlphaFoldDB" id="A0AAD6NGF2"/>
<dbReference type="Pfam" id="PF12796">
    <property type="entry name" value="Ank_2"/>
    <property type="match status" value="4"/>
</dbReference>
<dbReference type="SUPFAM" id="SSF52540">
    <property type="entry name" value="P-loop containing nucleoside triphosphate hydrolases"/>
    <property type="match status" value="1"/>
</dbReference>
<feature type="repeat" description="ANK" evidence="3">
    <location>
        <begin position="859"/>
        <end position="891"/>
    </location>
</feature>
<feature type="repeat" description="ANK" evidence="3">
    <location>
        <begin position="890"/>
        <end position="922"/>
    </location>
</feature>
<dbReference type="Gene3D" id="1.25.40.20">
    <property type="entry name" value="Ankyrin repeat-containing domain"/>
    <property type="match status" value="2"/>
</dbReference>
<dbReference type="SUPFAM" id="SSF48403">
    <property type="entry name" value="Ankyrin repeat"/>
    <property type="match status" value="2"/>
</dbReference>
<feature type="repeat" description="ANK" evidence="3">
    <location>
        <begin position="1022"/>
        <end position="1054"/>
    </location>
</feature>
<reference evidence="5" key="1">
    <citation type="submission" date="2023-01" db="EMBL/GenBank/DDBJ databases">
        <title>The chitinases involved in constricting ring structure development in the nematode-trapping fungus Drechslerella dactyloides.</title>
        <authorList>
            <person name="Wang R."/>
            <person name="Zhang L."/>
            <person name="Tang P."/>
            <person name="Li S."/>
            <person name="Liang L."/>
        </authorList>
    </citation>
    <scope>NUCLEOTIDE SEQUENCE</scope>
    <source>
        <strain evidence="5">YMF1.00031</strain>
    </source>
</reference>
<sequence>MSLKNATSQITGSDGFEGFRKGLLQFQSILTPAQHAAIQNTSLSDLQKAIKDIQTKQFASKTYRYLSRIDPFVQGMIDCGKVIEVFGNTSPMLAYVWGPMKFLLQTASNAIKVFEKLLDSYESIAERLPQFEKYIDVFPENLSIRQIISAILEDILKFHKYAMKIFTRRASSWRLIFESTWNGLKEPLDLILEDLRRHQGLLMEEGLLAHYNETRIHWDEELSERKNQRKRENNRLKEDIRRWAAPTDFQFEHDRQREIIKDYVHTGRWLVTKPAFLDWVDSTSYKTLFWLYGIPGSGKTVLASHVIEHLKATNPATSKNPPGSTPSPTIAYFYCREDSNQPATYDTIIRTLIWQLIHQNPDIMHYFDSERSGYTQVPLRRVEDLQELLRKVTTVLENIYIVVDGVDEIEPNQRGYLLETFLNIDQTHNFHRTSKIKFFLSSQVSVDVRDILAKFENRIGYYIEHLRTQIQSDPECYFAEVCLIYLASSLFESEEPSDAAICNGDYSFSEYALRNLGWHLREIDAKKISSDTSGQLVNRWMSLLDSQFSKTVLKLNPVPFINANDFELPKSLQTMQEEALVLEDACKGKLNRIRMSIENCIAQNTISDDVLPEAYGEMPFKCKYIECPEEFPSAREREEHVGKHELPFKCEQQDCIYASIGFATKGSLEEHMRKRHTNESLQFPQMVNEAITIWNATKMGNISLVKRLLDEKPNLINTTQFGKKTRPIDIAMKTGKKDMIKYLLDSGANAGGRGFETKHTPLYHACRSEDTAIMDLILSHISEDKRTEVCSQTFYWIVASRPANLLALDYLLRNGANPNRGCESGAMRSNALQRAIIEGSLPLVKYLVGHKADTEAIGRMGTALQAACWQNDLDIIKYLIDSGANTNPTGTKSPLENACFRGNIAAVEYLVNHGARVNHKGGGYDLLVMAINSRRLDIASVLFNHGVAADPHDLRQTPLQYVCDSYRARGDLDTVIFLIRHGASVNPQNNGKTPLQRACNRGHRDVIEYLVAHGAEINPQTEYQTPLQIACEGSNVDIVEFLVSHGAIIDTKDKSRTPLQCALLKKSQDIVECLIECGADLNVVNDFETPFQTACRSMNLSAVMYFVSHGADINLRHGDTLTPLQLAYKYNRVEIVKYLIDQGADTEQGEGVYNTALQAACQYSGQKYH</sequence>
<dbReference type="SMART" id="SM00248">
    <property type="entry name" value="ANK"/>
    <property type="match status" value="14"/>
</dbReference>
<dbReference type="SMART" id="SM00355">
    <property type="entry name" value="ZnF_C2H2"/>
    <property type="match status" value="2"/>
</dbReference>
<evidence type="ECO:0000256" key="2">
    <source>
        <dbReference type="ARBA" id="ARBA00023043"/>
    </source>
</evidence>
<feature type="repeat" description="ANK" evidence="3">
    <location>
        <begin position="1054"/>
        <end position="1086"/>
    </location>
</feature>
<keyword evidence="2 3" id="KW-0040">ANK repeat</keyword>
<comment type="caution">
    <text evidence="5">The sequence shown here is derived from an EMBL/GenBank/DDBJ whole genome shotgun (WGS) entry which is preliminary data.</text>
</comment>
<evidence type="ECO:0000259" key="4">
    <source>
        <dbReference type="PROSITE" id="PS00028"/>
    </source>
</evidence>
<dbReference type="Pfam" id="PF24883">
    <property type="entry name" value="NPHP3_N"/>
    <property type="match status" value="1"/>
</dbReference>
<protein>
    <recommendedName>
        <fullName evidence="4">C2H2-type domain-containing protein</fullName>
    </recommendedName>
</protein>
<evidence type="ECO:0000313" key="5">
    <source>
        <dbReference type="EMBL" id="KAJ6258641.1"/>
    </source>
</evidence>
<dbReference type="Gene3D" id="3.30.160.60">
    <property type="entry name" value="Classic Zinc Finger"/>
    <property type="match status" value="1"/>
</dbReference>
<dbReference type="PROSITE" id="PS00028">
    <property type="entry name" value="ZINC_FINGER_C2H2_1"/>
    <property type="match status" value="1"/>
</dbReference>
<feature type="repeat" description="ANK" evidence="3">
    <location>
        <begin position="1086"/>
        <end position="1118"/>
    </location>
</feature>
<dbReference type="PROSITE" id="PS50297">
    <property type="entry name" value="ANK_REP_REGION"/>
    <property type="match status" value="5"/>
</dbReference>
<evidence type="ECO:0000256" key="1">
    <source>
        <dbReference type="ARBA" id="ARBA00022737"/>
    </source>
</evidence>
<feature type="domain" description="C2H2-type" evidence="4">
    <location>
        <begin position="622"/>
        <end position="644"/>
    </location>
</feature>
<feature type="repeat" description="ANK" evidence="3">
    <location>
        <begin position="1119"/>
        <end position="1151"/>
    </location>
</feature>
<dbReference type="EMBL" id="JAQGDS010000008">
    <property type="protein sequence ID" value="KAJ6258641.1"/>
    <property type="molecule type" value="Genomic_DNA"/>
</dbReference>
<name>A0AAD6NGF2_DREDA</name>
<dbReference type="InterPro" id="IPR036770">
    <property type="entry name" value="Ankyrin_rpt-contain_sf"/>
</dbReference>
<evidence type="ECO:0000313" key="6">
    <source>
        <dbReference type="Proteomes" id="UP001221413"/>
    </source>
</evidence>
<organism evidence="5 6">
    <name type="scientific">Drechslerella dactyloides</name>
    <name type="common">Nematode-trapping fungus</name>
    <name type="synonym">Arthrobotrys dactyloides</name>
    <dbReference type="NCBI Taxonomy" id="74499"/>
    <lineage>
        <taxon>Eukaryota</taxon>
        <taxon>Fungi</taxon>
        <taxon>Dikarya</taxon>
        <taxon>Ascomycota</taxon>
        <taxon>Pezizomycotina</taxon>
        <taxon>Orbiliomycetes</taxon>
        <taxon>Orbiliales</taxon>
        <taxon>Orbiliaceae</taxon>
        <taxon>Drechslerella</taxon>
    </lineage>
</organism>
<dbReference type="PRINTS" id="PR01415">
    <property type="entry name" value="ANKYRIN"/>
</dbReference>
<dbReference type="InterPro" id="IPR056125">
    <property type="entry name" value="DUF7708"/>
</dbReference>
<dbReference type="InterPro" id="IPR056884">
    <property type="entry name" value="NPHP3-like_N"/>
</dbReference>
<feature type="repeat" description="ANK" evidence="3">
    <location>
        <begin position="990"/>
        <end position="1022"/>
    </location>
</feature>